<dbReference type="AlphaFoldDB" id="A0A1V0NDW7"/>
<keyword evidence="1" id="KW-1133">Transmembrane helix</keyword>
<evidence type="ECO:0000256" key="1">
    <source>
        <dbReference type="SAM" id="Phobius"/>
    </source>
</evidence>
<feature type="transmembrane region" description="Helical" evidence="1">
    <location>
        <begin position="12"/>
        <end position="29"/>
    </location>
</feature>
<proteinExistence type="predicted"/>
<keyword evidence="1" id="KW-0812">Transmembrane</keyword>
<accession>A0A1V0NDW7</accession>
<evidence type="ECO:0000313" key="2">
    <source>
        <dbReference type="EMBL" id="ARD98110.1"/>
    </source>
</evidence>
<dbReference type="EMBL" id="CP015897">
    <property type="protein sequence ID" value="ARD98110.1"/>
    <property type="molecule type" value="Genomic_DNA"/>
</dbReference>
<gene>
    <name evidence="2" type="ORF">LL275_0474</name>
</gene>
<name>A0A1V0NDW7_LACLL</name>
<keyword evidence="1" id="KW-0472">Membrane</keyword>
<reference evidence="2 3" key="1">
    <citation type="journal article" date="2017" name="BMC Genomics">
        <title>Comparative and functional genomics of the Lactococcus lactis taxon; insights into evolution and niche adaptation.</title>
        <authorList>
            <person name="Kelleher P."/>
            <person name="Bottacini F."/>
            <person name="Mahony J."/>
            <person name="Kilcawley K.N."/>
            <person name="van Sinderen D."/>
        </authorList>
    </citation>
    <scope>NUCLEOTIDE SEQUENCE [LARGE SCALE GENOMIC DNA]</scope>
    <source>
        <strain evidence="2 3">275</strain>
    </source>
</reference>
<protein>
    <submittedName>
        <fullName evidence="2">Prophage protein</fullName>
    </submittedName>
</protein>
<evidence type="ECO:0000313" key="3">
    <source>
        <dbReference type="Proteomes" id="UP000192085"/>
    </source>
</evidence>
<sequence length="30" mass="3397">MEKEKRSLVKTLGWGVICGIAFGISYIIFH</sequence>
<dbReference type="Proteomes" id="UP000192085">
    <property type="component" value="Chromosome"/>
</dbReference>
<organism evidence="2 3">
    <name type="scientific">Lactococcus lactis subsp. lactis</name>
    <name type="common">Streptococcus lactis</name>
    <dbReference type="NCBI Taxonomy" id="1360"/>
    <lineage>
        <taxon>Bacteria</taxon>
        <taxon>Bacillati</taxon>
        <taxon>Bacillota</taxon>
        <taxon>Bacilli</taxon>
        <taxon>Lactobacillales</taxon>
        <taxon>Streptococcaceae</taxon>
        <taxon>Lactococcus</taxon>
    </lineage>
</organism>